<feature type="transmembrane region" description="Helical" evidence="12">
    <location>
        <begin position="140"/>
        <end position="160"/>
    </location>
</feature>
<evidence type="ECO:0000256" key="9">
    <source>
        <dbReference type="RuleBase" id="RU000537"/>
    </source>
</evidence>
<keyword evidence="3 10" id="KW-0813">Transport</keyword>
<dbReference type="PIRSF" id="PIRSF004557">
    <property type="entry name" value="SecY"/>
    <property type="match status" value="1"/>
</dbReference>
<evidence type="ECO:0000256" key="12">
    <source>
        <dbReference type="SAM" id="Phobius"/>
    </source>
</evidence>
<gene>
    <name evidence="13" type="primary">secY</name>
    <name evidence="13" type="ORF">IHE50_01390</name>
    <name evidence="14" type="ORF">IHE51_00815</name>
</gene>
<keyword evidence="8 12" id="KW-0472">Membrane</keyword>
<feature type="transmembrane region" description="Helical" evidence="12">
    <location>
        <begin position="399"/>
        <end position="418"/>
    </location>
</feature>
<dbReference type="Proteomes" id="UP000763484">
    <property type="component" value="Unassembled WGS sequence"/>
</dbReference>
<evidence type="ECO:0000256" key="1">
    <source>
        <dbReference type="ARBA" id="ARBA00004141"/>
    </source>
</evidence>
<accession>A0A8T3UQA1</accession>
<dbReference type="NCBIfam" id="NF006341">
    <property type="entry name" value="PRK08568.1-5"/>
    <property type="match status" value="1"/>
</dbReference>
<feature type="transmembrane region" description="Helical" evidence="12">
    <location>
        <begin position="215"/>
        <end position="235"/>
    </location>
</feature>
<keyword evidence="7 10" id="KW-0811">Translocation</keyword>
<evidence type="ECO:0000256" key="11">
    <source>
        <dbReference type="RuleBase" id="RU004349"/>
    </source>
</evidence>
<sequence length="465" mass="50216">MNEKLKNFLSNLPSVPVPEIKLTLKTKLFWTLVMLLLFVVMSFTPLFGVSKTYSLNFEILQVLLASHFGSLLSLGIGPIVSASIIIQMLQGTDIIHIDTSTREGRVIFQGIQKIAAVAFVVVENAVYVLSGAIAPAGPGWFYPAVMLIQLIAAGIVLVFMDEITSKWGIGSGISLFILAGISLQLINTTFNPFISPAGAIPSIISSLISGVPLDALFPVIAIISTVALFGVAIWLQGVKVELPLAFGRLRGYAIRWPVALFYTSIIPIVLVVSLVAGVQFFGLELFHLGMPIFGKYVTESTIFGVQQVPVSGIAAFLSPPTIQQLYISATTTGITALQVESMVIYTLVLMIGAAIFSYLWIFLGSQDPKSVASQLISSGLSMPGFRKDERVLTDILKRYIIPLSLLGGAITGLIAALATFLDTLTAGIGILLIVMIVYQFYTSLMNENAQEFRPIKEKLTGETME</sequence>
<dbReference type="GO" id="GO:0015031">
    <property type="term" value="P:protein transport"/>
    <property type="evidence" value="ECO:0007669"/>
    <property type="project" value="UniProtKB-KW"/>
</dbReference>
<evidence type="ECO:0000256" key="6">
    <source>
        <dbReference type="ARBA" id="ARBA00022989"/>
    </source>
</evidence>
<dbReference type="Gene3D" id="1.10.3370.10">
    <property type="entry name" value="SecY subunit domain"/>
    <property type="match status" value="1"/>
</dbReference>
<feature type="transmembrane region" description="Helical" evidence="12">
    <location>
        <begin position="167"/>
        <end position="186"/>
    </location>
</feature>
<keyword evidence="5 10" id="KW-0653">Protein transport</keyword>
<feature type="transmembrane region" description="Helical" evidence="12">
    <location>
        <begin position="110"/>
        <end position="134"/>
    </location>
</feature>
<protein>
    <recommendedName>
        <fullName evidence="9">Protein translocase subunit SecY</fullName>
    </recommendedName>
</protein>
<reference evidence="15 16" key="1">
    <citation type="submission" date="2020-09" db="EMBL/GenBank/DDBJ databases">
        <title>Genomic characterization of a novel Parvarchaeota family in acid mine drainage sediments.</title>
        <authorList>
            <person name="Luo Z.-H."/>
        </authorList>
    </citation>
    <scope>NUCLEOTIDE SEQUENCE [LARGE SCALE GENOMIC DNA]</scope>
    <source>
        <strain evidence="14">MAS1_bins.189</strain>
        <strain evidence="13">TL1-5_bins.178</strain>
    </source>
</reference>
<dbReference type="EMBL" id="JADFAQ010000019">
    <property type="protein sequence ID" value="MBE5728052.1"/>
    <property type="molecule type" value="Genomic_DNA"/>
</dbReference>
<organism evidence="13 16">
    <name type="scientific">Candidatus Acidifodinimicrobium mancum</name>
    <dbReference type="NCBI Taxonomy" id="2898728"/>
    <lineage>
        <taxon>Archaea</taxon>
        <taxon>Candidatus Parvarchaeota</taxon>
        <taxon>Candidatus Acidifodinimicrobiaceae</taxon>
        <taxon>Candidatus Acidifodinimicrobium</taxon>
    </lineage>
</organism>
<evidence type="ECO:0000313" key="14">
    <source>
        <dbReference type="EMBL" id="MBE5728385.1"/>
    </source>
</evidence>
<dbReference type="AlphaFoldDB" id="A0A8T3UQA1"/>
<evidence type="ECO:0000256" key="2">
    <source>
        <dbReference type="ARBA" id="ARBA00005751"/>
    </source>
</evidence>
<dbReference type="PRINTS" id="PR00303">
    <property type="entry name" value="SECYTRNLCASE"/>
</dbReference>
<evidence type="ECO:0000313" key="15">
    <source>
        <dbReference type="Proteomes" id="UP000718571"/>
    </source>
</evidence>
<evidence type="ECO:0000256" key="3">
    <source>
        <dbReference type="ARBA" id="ARBA00022448"/>
    </source>
</evidence>
<comment type="caution">
    <text evidence="13">The sequence shown here is derived from an EMBL/GenBank/DDBJ whole genome shotgun (WGS) entry which is preliminary data.</text>
</comment>
<dbReference type="PROSITE" id="PS00756">
    <property type="entry name" value="SECY_2"/>
    <property type="match status" value="1"/>
</dbReference>
<keyword evidence="4 10" id="KW-0812">Transmembrane</keyword>
<evidence type="ECO:0000256" key="4">
    <source>
        <dbReference type="ARBA" id="ARBA00022692"/>
    </source>
</evidence>
<dbReference type="EMBL" id="JADFAR010000009">
    <property type="protein sequence ID" value="MBE5728385.1"/>
    <property type="molecule type" value="Genomic_DNA"/>
</dbReference>
<feature type="transmembrane region" description="Helical" evidence="12">
    <location>
        <begin position="342"/>
        <end position="363"/>
    </location>
</feature>
<evidence type="ECO:0000256" key="7">
    <source>
        <dbReference type="ARBA" id="ARBA00023010"/>
    </source>
</evidence>
<evidence type="ECO:0000313" key="16">
    <source>
        <dbReference type="Proteomes" id="UP000763484"/>
    </source>
</evidence>
<feature type="transmembrane region" description="Helical" evidence="12">
    <location>
        <begin position="28"/>
        <end position="48"/>
    </location>
</feature>
<evidence type="ECO:0000256" key="5">
    <source>
        <dbReference type="ARBA" id="ARBA00022927"/>
    </source>
</evidence>
<dbReference type="PANTHER" id="PTHR10906">
    <property type="entry name" value="SECY/SEC61-ALPHA FAMILY MEMBER"/>
    <property type="match status" value="1"/>
</dbReference>
<comment type="function">
    <text evidence="9">The central subunit of the protein translocation channel SecYEG. Consists of two halves formed by TMs 1-5 and 6-10. These two domains form a lateral gate at the front which open onto the bilayer between TMs 2 and 7, and are clamped together by SecE at the back. The channel is closed by both a pore ring composed of hydrophobic SecY resides and a short helix (helix 2A) on the extracellular side of the membrane which forms a plug. The plug probably moves laterally to allow the channel to open. The ring and the pore may move independently.</text>
</comment>
<comment type="subcellular location">
    <subcellularLocation>
        <location evidence="1 10">Membrane</location>
        <topology evidence="1 10">Multi-pass membrane protein</topology>
    </subcellularLocation>
</comment>
<dbReference type="Proteomes" id="UP000718571">
    <property type="component" value="Unassembled WGS sequence"/>
</dbReference>
<proteinExistence type="inferred from homology"/>
<feature type="transmembrane region" description="Helical" evidence="12">
    <location>
        <begin position="424"/>
        <end position="444"/>
    </location>
</feature>
<evidence type="ECO:0000256" key="10">
    <source>
        <dbReference type="RuleBase" id="RU003484"/>
    </source>
</evidence>
<dbReference type="InterPro" id="IPR023201">
    <property type="entry name" value="SecY_dom_sf"/>
</dbReference>
<dbReference type="InterPro" id="IPR002208">
    <property type="entry name" value="SecY/SEC61-alpha"/>
</dbReference>
<name>A0A8T3UQA1_9ARCH</name>
<dbReference type="GO" id="GO:0016020">
    <property type="term" value="C:membrane"/>
    <property type="evidence" value="ECO:0007669"/>
    <property type="project" value="UniProtKB-SubCell"/>
</dbReference>
<keyword evidence="6 12" id="KW-1133">Transmembrane helix</keyword>
<comment type="similarity">
    <text evidence="2 11">Belongs to the SecY/SEC61-alpha family.</text>
</comment>
<feature type="transmembrane region" description="Helical" evidence="12">
    <location>
        <begin position="68"/>
        <end position="89"/>
    </location>
</feature>
<dbReference type="InterPro" id="IPR030659">
    <property type="entry name" value="SecY_CS"/>
</dbReference>
<dbReference type="SUPFAM" id="SSF103491">
    <property type="entry name" value="Preprotein translocase SecY subunit"/>
    <property type="match status" value="1"/>
</dbReference>
<evidence type="ECO:0000256" key="8">
    <source>
        <dbReference type="ARBA" id="ARBA00023136"/>
    </source>
</evidence>
<evidence type="ECO:0000313" key="13">
    <source>
        <dbReference type="EMBL" id="MBE5728052.1"/>
    </source>
</evidence>
<dbReference type="Pfam" id="PF00344">
    <property type="entry name" value="SecY"/>
    <property type="match status" value="1"/>
</dbReference>
<feature type="transmembrane region" description="Helical" evidence="12">
    <location>
        <begin position="256"/>
        <end position="281"/>
    </location>
</feature>
<dbReference type="PROSITE" id="PS00755">
    <property type="entry name" value="SECY_1"/>
    <property type="match status" value="1"/>
</dbReference>